<dbReference type="SUPFAM" id="SSF81923">
    <property type="entry name" value="Double Clp-N motif"/>
    <property type="match status" value="1"/>
</dbReference>
<keyword evidence="2" id="KW-1133">Transmembrane helix</keyword>
<proteinExistence type="predicted"/>
<feature type="compositionally biased region" description="Polar residues" evidence="1">
    <location>
        <begin position="924"/>
        <end position="937"/>
    </location>
</feature>
<name>A0A3A8P791_9BACT</name>
<protein>
    <recommendedName>
        <fullName evidence="7">KAP NTPase domain-containing protein</fullName>
    </recommendedName>
</protein>
<dbReference type="InterPro" id="IPR027417">
    <property type="entry name" value="P-loop_NTPase"/>
</dbReference>
<dbReference type="InterPro" id="IPR052754">
    <property type="entry name" value="NTPase_KAP_P-loop"/>
</dbReference>
<dbReference type="EMBL" id="RAWB01000379">
    <property type="protein sequence ID" value="RKH51729.1"/>
    <property type="molecule type" value="Genomic_DNA"/>
</dbReference>
<gene>
    <name evidence="5" type="ORF">D7V93_28865</name>
</gene>
<dbReference type="PANTHER" id="PTHR22674:SF6">
    <property type="entry name" value="NTPASE KAP FAMILY P-LOOP DOMAIN-CONTAINING PROTEIN 1"/>
    <property type="match status" value="1"/>
</dbReference>
<dbReference type="Pfam" id="PF07693">
    <property type="entry name" value="KAP_NTPase"/>
    <property type="match status" value="2"/>
</dbReference>
<feature type="region of interest" description="Disordered" evidence="1">
    <location>
        <begin position="908"/>
        <end position="959"/>
    </location>
</feature>
<feature type="transmembrane region" description="Helical" evidence="2">
    <location>
        <begin position="613"/>
        <end position="634"/>
    </location>
</feature>
<feature type="domain" description="KAP NTPase" evidence="4">
    <location>
        <begin position="391"/>
        <end position="538"/>
    </location>
</feature>
<evidence type="ECO:0000259" key="4">
    <source>
        <dbReference type="Pfam" id="PF07693"/>
    </source>
</evidence>
<feature type="region of interest" description="Disordered" evidence="1">
    <location>
        <begin position="772"/>
        <end position="791"/>
    </location>
</feature>
<keyword evidence="2" id="KW-0472">Membrane</keyword>
<dbReference type="InterPro" id="IPR009003">
    <property type="entry name" value="Peptidase_S1_PA"/>
</dbReference>
<feature type="domain" description="Clp R" evidence="3">
    <location>
        <begin position="251"/>
        <end position="352"/>
    </location>
</feature>
<keyword evidence="6" id="KW-1185">Reference proteome</keyword>
<dbReference type="InterPro" id="IPR004176">
    <property type="entry name" value="Clp_R_N"/>
</dbReference>
<evidence type="ECO:0000256" key="2">
    <source>
        <dbReference type="SAM" id="Phobius"/>
    </source>
</evidence>
<evidence type="ECO:0000313" key="6">
    <source>
        <dbReference type="Proteomes" id="UP000272888"/>
    </source>
</evidence>
<dbReference type="SUPFAM" id="SSF50494">
    <property type="entry name" value="Trypsin-like serine proteases"/>
    <property type="match status" value="1"/>
</dbReference>
<organism evidence="5 6">
    <name type="scientific">Corallococcus llansteffanensis</name>
    <dbReference type="NCBI Taxonomy" id="2316731"/>
    <lineage>
        <taxon>Bacteria</taxon>
        <taxon>Pseudomonadati</taxon>
        <taxon>Myxococcota</taxon>
        <taxon>Myxococcia</taxon>
        <taxon>Myxococcales</taxon>
        <taxon>Cystobacterineae</taxon>
        <taxon>Myxococcaceae</taxon>
        <taxon>Corallococcus</taxon>
    </lineage>
</organism>
<dbReference type="SUPFAM" id="SSF52540">
    <property type="entry name" value="P-loop containing nucleoside triphosphate hydrolases"/>
    <property type="match status" value="1"/>
</dbReference>
<dbReference type="Gene3D" id="3.40.50.300">
    <property type="entry name" value="P-loop containing nucleotide triphosphate hydrolases"/>
    <property type="match status" value="1"/>
</dbReference>
<dbReference type="Gene3D" id="1.10.1780.10">
    <property type="entry name" value="Clp, N-terminal domain"/>
    <property type="match status" value="1"/>
</dbReference>
<feature type="transmembrane region" description="Helical" evidence="2">
    <location>
        <begin position="641"/>
        <end position="661"/>
    </location>
</feature>
<evidence type="ECO:0000313" key="5">
    <source>
        <dbReference type="EMBL" id="RKH51729.1"/>
    </source>
</evidence>
<feature type="domain" description="KAP NTPase" evidence="4">
    <location>
        <begin position="799"/>
        <end position="999"/>
    </location>
</feature>
<evidence type="ECO:0000259" key="3">
    <source>
        <dbReference type="Pfam" id="PF02861"/>
    </source>
</evidence>
<dbReference type="Pfam" id="PF02861">
    <property type="entry name" value="Clp_N"/>
    <property type="match status" value="1"/>
</dbReference>
<keyword evidence="2" id="KW-0812">Transmembrane</keyword>
<dbReference type="InterPro" id="IPR036628">
    <property type="entry name" value="Clp_N_dom_sf"/>
</dbReference>
<reference evidence="6" key="1">
    <citation type="submission" date="2018-09" db="EMBL/GenBank/DDBJ databases">
        <authorList>
            <person name="Livingstone P.G."/>
            <person name="Whitworth D.E."/>
        </authorList>
    </citation>
    <scope>NUCLEOTIDE SEQUENCE [LARGE SCALE GENOMIC DNA]</scope>
    <source>
        <strain evidence="6">CA051B</strain>
    </source>
</reference>
<dbReference type="InterPro" id="IPR011646">
    <property type="entry name" value="KAP_P-loop"/>
</dbReference>
<evidence type="ECO:0008006" key="7">
    <source>
        <dbReference type="Google" id="ProtNLM"/>
    </source>
</evidence>
<dbReference type="PANTHER" id="PTHR22674">
    <property type="entry name" value="NTPASE, KAP FAMILY P-LOOP DOMAIN-CONTAINING 1"/>
    <property type="match status" value="1"/>
</dbReference>
<evidence type="ECO:0000256" key="1">
    <source>
        <dbReference type="SAM" id="MobiDB-lite"/>
    </source>
</evidence>
<dbReference type="Proteomes" id="UP000272888">
    <property type="component" value="Unassembled WGS sequence"/>
</dbReference>
<accession>A0A3A8P791</accession>
<comment type="caution">
    <text evidence="5">The sequence shown here is derived from an EMBL/GenBank/DDBJ whole genome shotgun (WGS) entry which is preliminary data.</text>
</comment>
<dbReference type="AlphaFoldDB" id="A0A3A8P791"/>
<sequence length="1132" mass="124327">MSLIPRSVLDSIALVITPEPPARTARWQAMASLLAPGLALTTANAIPISSSKSFFVRAANGGAAFVEAHVLAVDEDRDLALLEVTPSVLDASARPLALRLPSQGAEWQSMVKPGRTHESPLQRLSGTVGPLMRDGRLALQANESPPFAGSNGAPVISDDVLVGILSVETSLRCYVIPITLLQESTLWPLIQSRLPHLQPGSSSGPPAEEHPWFERLSPSARQVLSVTDGLLRAVQGGRNHQGLPPGAKLLLEYLVTALAEEEGGPLPALMQRKSVDPRELAARIEAASRTPIPPRGSYEVTPLEALPPLSLYMKEALGLAVQEATARRSESIQSAHLLHGVLSVNDSPLVQAMAALGLSRDLITFEDSGEPLLVGFRPDDLRGVDRLGIDPEVDALVSVLAAKDVEPPLSLGLFGDWGSGKSFFMRQLEKSIDALAAKASPGYCEKIVQIRFNAWNYIDTENLWASLTSEIFEQLARKVSQDDRGSGAMQRARLLAATASSRDVLTEAQQKKANLETSLRSSEERLQKLALFDANLKANLRDVVLERGTLQRIMETTGLGKQAEALSAKLRLPLDKATPEGVQQLLELRSLGGRLQAFWRALRAKPAGEQQRFFLLVLVCLGAPLLATLVAPYFTKAWKEVSGALGVLGLGGLFLKLQPFLKAARTAVGQMETAWNAATAQIEDQKQVRRVKLEDERKTLASQVDQAQRSVEEATAALRDMEAQLDALGADRQVSEFIRQRHESTDYTQHLGVIARAHQDFERLTELLKDARDEHSREALEPTGPEARERPPALPHIDRIILYIDDLDRCPEDKVVEVLQAVHLLLAFELFVVVVGVDSRWLLHSLQQHSAVFQSSLRSDTRMSSEERHHWQSTPLNYLEKIFQIPYALRVMEPRGFGALIDDLTQSPAASPPLGATTPHDLPQQVSEPANGPQPQKVTALPAPATEGTRDPVPPPPPAPLILRITEEERRFMKQLHGLIPSPRAAKRFVNTYRLMHALLPASERAAFIGTPEQPGECQVAQFLMALLIGYPAEAVQVLEALIEQEPQQSWWSFIQSTLHGDRGDGQPLERWAEMWSHLEELHEQQLFSDDLACGVFVKWAPRVARYSFQGRSVLLARRKKEAPPRLRAAAG</sequence>